<evidence type="ECO:0000259" key="2">
    <source>
        <dbReference type="PROSITE" id="PS50943"/>
    </source>
</evidence>
<dbReference type="Gene3D" id="1.10.260.40">
    <property type="entry name" value="lambda repressor-like DNA-binding domains"/>
    <property type="match status" value="1"/>
</dbReference>
<dbReference type="InterPro" id="IPR010982">
    <property type="entry name" value="Lambda_DNA-bd_dom_sf"/>
</dbReference>
<evidence type="ECO:0000313" key="4">
    <source>
        <dbReference type="Proteomes" id="UP000219042"/>
    </source>
</evidence>
<dbReference type="Pfam" id="PF01381">
    <property type="entry name" value="HTH_3"/>
    <property type="match status" value="1"/>
</dbReference>
<gene>
    <name evidence="3" type="ORF">SAMN05421731_11212</name>
</gene>
<keyword evidence="1" id="KW-0238">DNA-binding</keyword>
<dbReference type="GO" id="GO:0005829">
    <property type="term" value="C:cytosol"/>
    <property type="evidence" value="ECO:0007669"/>
    <property type="project" value="TreeGrafter"/>
</dbReference>
<dbReference type="CDD" id="cd00093">
    <property type="entry name" value="HTH_XRE"/>
    <property type="match status" value="1"/>
</dbReference>
<protein>
    <submittedName>
        <fullName evidence="3">Transcriptional regulator, contains XRE-family HTH domain</fullName>
    </submittedName>
</protein>
<dbReference type="PROSITE" id="PS50943">
    <property type="entry name" value="HTH_CROC1"/>
    <property type="match status" value="1"/>
</dbReference>
<feature type="domain" description="HTH cro/C1-type" evidence="2">
    <location>
        <begin position="7"/>
        <end position="61"/>
    </location>
</feature>
<dbReference type="OrthoDB" id="21915at2"/>
<dbReference type="SMART" id="SM00530">
    <property type="entry name" value="HTH_XRE"/>
    <property type="match status" value="1"/>
</dbReference>
<name>A0A240ECL4_9GAMM</name>
<dbReference type="EMBL" id="OANT01000012">
    <property type="protein sequence ID" value="SNX46444.1"/>
    <property type="molecule type" value="Genomic_DNA"/>
</dbReference>
<dbReference type="PANTHER" id="PTHR46797:SF1">
    <property type="entry name" value="METHYLPHOSPHONATE SYNTHASE"/>
    <property type="match status" value="1"/>
</dbReference>
<organism evidence="3 4">
    <name type="scientific">Acinetobacter puyangensis</name>
    <dbReference type="NCBI Taxonomy" id="1096779"/>
    <lineage>
        <taxon>Bacteria</taxon>
        <taxon>Pseudomonadati</taxon>
        <taxon>Pseudomonadota</taxon>
        <taxon>Gammaproteobacteria</taxon>
        <taxon>Moraxellales</taxon>
        <taxon>Moraxellaceae</taxon>
        <taxon>Acinetobacter</taxon>
    </lineage>
</organism>
<dbReference type="GO" id="GO:0003700">
    <property type="term" value="F:DNA-binding transcription factor activity"/>
    <property type="evidence" value="ECO:0007669"/>
    <property type="project" value="TreeGrafter"/>
</dbReference>
<dbReference type="Proteomes" id="UP000219042">
    <property type="component" value="Unassembled WGS sequence"/>
</dbReference>
<accession>A0A240ECL4</accession>
<dbReference type="AlphaFoldDB" id="A0A240ECL4"/>
<dbReference type="InterPro" id="IPR050807">
    <property type="entry name" value="TransReg_Diox_bact_type"/>
</dbReference>
<sequence>MNIGPAVRYLRKKKGWTQQQLADYSNTSKSNISNLENGNQGYSPAILEYLARAFHCSVAQLFLLAEYLDEEGRITRDWQHMPIDTLFMQLPKDVQDNLRHLMQILLKPEQ</sequence>
<evidence type="ECO:0000313" key="3">
    <source>
        <dbReference type="EMBL" id="SNX46444.1"/>
    </source>
</evidence>
<dbReference type="InterPro" id="IPR001387">
    <property type="entry name" value="Cro/C1-type_HTH"/>
</dbReference>
<keyword evidence="4" id="KW-1185">Reference proteome</keyword>
<proteinExistence type="predicted"/>
<dbReference type="PANTHER" id="PTHR46797">
    <property type="entry name" value="HTH-TYPE TRANSCRIPTIONAL REGULATOR"/>
    <property type="match status" value="1"/>
</dbReference>
<dbReference type="RefSeq" id="WP_097080185.1">
    <property type="nucleotide sequence ID" value="NZ_BAABHT010000026.1"/>
</dbReference>
<dbReference type="SUPFAM" id="SSF47413">
    <property type="entry name" value="lambda repressor-like DNA-binding domains"/>
    <property type="match status" value="1"/>
</dbReference>
<evidence type="ECO:0000256" key="1">
    <source>
        <dbReference type="ARBA" id="ARBA00023125"/>
    </source>
</evidence>
<reference evidence="4" key="1">
    <citation type="submission" date="2016-09" db="EMBL/GenBank/DDBJ databases">
        <authorList>
            <person name="Varghese N."/>
            <person name="Submissions S."/>
        </authorList>
    </citation>
    <scope>NUCLEOTIDE SEQUENCE [LARGE SCALE GENOMIC DNA]</scope>
    <source>
        <strain evidence="4">ANC 4466</strain>
    </source>
</reference>
<dbReference type="GO" id="GO:0003677">
    <property type="term" value="F:DNA binding"/>
    <property type="evidence" value="ECO:0007669"/>
    <property type="project" value="UniProtKB-KW"/>
</dbReference>